<protein>
    <recommendedName>
        <fullName evidence="1">DUF7722 domain-containing protein</fullName>
    </recommendedName>
</protein>
<keyword evidence="3" id="KW-1185">Reference proteome</keyword>
<dbReference type="EMBL" id="CM001884">
    <property type="protein sequence ID" value="EOY28956.1"/>
    <property type="molecule type" value="Genomic_DNA"/>
</dbReference>
<dbReference type="Pfam" id="PF24847">
    <property type="entry name" value="DUF7722"/>
    <property type="match status" value="1"/>
</dbReference>
<dbReference type="PANTHER" id="PTHR33513:SF2">
    <property type="match status" value="1"/>
</dbReference>
<dbReference type="AlphaFoldDB" id="A0A061GHA6"/>
<accession>A0A061GHA6</accession>
<reference evidence="2 3" key="1">
    <citation type="journal article" date="2013" name="Genome Biol.">
        <title>The genome sequence of the most widely cultivated cacao type and its use to identify candidate genes regulating pod color.</title>
        <authorList>
            <person name="Motamayor J.C."/>
            <person name="Mockaitis K."/>
            <person name="Schmutz J."/>
            <person name="Haiminen N."/>
            <person name="Iii D.L."/>
            <person name="Cornejo O."/>
            <person name="Findley S.D."/>
            <person name="Zheng P."/>
            <person name="Utro F."/>
            <person name="Royaert S."/>
            <person name="Saski C."/>
            <person name="Jenkins J."/>
            <person name="Podicheti R."/>
            <person name="Zhao M."/>
            <person name="Scheffler B.E."/>
            <person name="Stack J.C."/>
            <person name="Feltus F.A."/>
            <person name="Mustiga G.M."/>
            <person name="Amores F."/>
            <person name="Phillips W."/>
            <person name="Marelli J.P."/>
            <person name="May G.D."/>
            <person name="Shapiro H."/>
            <person name="Ma J."/>
            <person name="Bustamante C.D."/>
            <person name="Schnell R.J."/>
            <person name="Main D."/>
            <person name="Gilbert D."/>
            <person name="Parida L."/>
            <person name="Kuhn D.N."/>
        </authorList>
    </citation>
    <scope>NUCLEOTIDE SEQUENCE [LARGE SCALE GENOMIC DNA]</scope>
    <source>
        <strain evidence="3">cv. Matina 1-6</strain>
    </source>
</reference>
<feature type="domain" description="DUF7722" evidence="1">
    <location>
        <begin position="73"/>
        <end position="118"/>
    </location>
</feature>
<name>A0A061GHA6_THECC</name>
<dbReference type="InterPro" id="IPR056139">
    <property type="entry name" value="DUF7722"/>
</dbReference>
<evidence type="ECO:0000313" key="3">
    <source>
        <dbReference type="Proteomes" id="UP000026915"/>
    </source>
</evidence>
<dbReference type="HOGENOM" id="CLU_145040_0_1_1"/>
<proteinExistence type="predicted"/>
<evidence type="ECO:0000313" key="2">
    <source>
        <dbReference type="EMBL" id="EOY28956.1"/>
    </source>
</evidence>
<dbReference type="eggNOG" id="ENOG502S714">
    <property type="taxonomic scope" value="Eukaryota"/>
</dbReference>
<sequence length="121" mass="14142">MALRWFVHSACHVLGYPKDDHPNHLQHCNNMESYQKEGHSGGVIRSSKVSNGEQVSTQTAEMHLSGFQMPLHYPRYTKADYEKMEEWKVDMLLREYGLSFRGNLDEKRAYAMGAFLWPDQY</sequence>
<dbReference type="InParanoid" id="A0A061GHA6"/>
<gene>
    <name evidence="2" type="ORF">TCM_030413</name>
</gene>
<dbReference type="Gramene" id="EOY28956">
    <property type="protein sequence ID" value="EOY28956"/>
    <property type="gene ID" value="TCM_030413"/>
</dbReference>
<organism evidence="2 3">
    <name type="scientific">Theobroma cacao</name>
    <name type="common">Cacao</name>
    <name type="synonym">Cocoa</name>
    <dbReference type="NCBI Taxonomy" id="3641"/>
    <lineage>
        <taxon>Eukaryota</taxon>
        <taxon>Viridiplantae</taxon>
        <taxon>Streptophyta</taxon>
        <taxon>Embryophyta</taxon>
        <taxon>Tracheophyta</taxon>
        <taxon>Spermatophyta</taxon>
        <taxon>Magnoliopsida</taxon>
        <taxon>eudicotyledons</taxon>
        <taxon>Gunneridae</taxon>
        <taxon>Pentapetalae</taxon>
        <taxon>rosids</taxon>
        <taxon>malvids</taxon>
        <taxon>Malvales</taxon>
        <taxon>Malvaceae</taxon>
        <taxon>Byttnerioideae</taxon>
        <taxon>Theobroma</taxon>
    </lineage>
</organism>
<dbReference type="STRING" id="3641.A0A061GHA6"/>
<dbReference type="PANTHER" id="PTHR33513">
    <property type="entry name" value="OS06G0523300 PROTEIN"/>
    <property type="match status" value="1"/>
</dbReference>
<evidence type="ECO:0000259" key="1">
    <source>
        <dbReference type="Pfam" id="PF24847"/>
    </source>
</evidence>
<dbReference type="OMA" id="RYAKADY"/>
<dbReference type="Proteomes" id="UP000026915">
    <property type="component" value="Chromosome 6"/>
</dbReference>